<evidence type="ECO:0000313" key="2">
    <source>
        <dbReference type="EMBL" id="QDS71657.1"/>
    </source>
</evidence>
<protein>
    <submittedName>
        <fullName evidence="2">Uncharacterized protein</fullName>
    </submittedName>
</protein>
<organism evidence="2 3">
    <name type="scientific">Venturia effusa</name>
    <dbReference type="NCBI Taxonomy" id="50376"/>
    <lineage>
        <taxon>Eukaryota</taxon>
        <taxon>Fungi</taxon>
        <taxon>Dikarya</taxon>
        <taxon>Ascomycota</taxon>
        <taxon>Pezizomycotina</taxon>
        <taxon>Dothideomycetes</taxon>
        <taxon>Pleosporomycetidae</taxon>
        <taxon>Venturiales</taxon>
        <taxon>Venturiaceae</taxon>
        <taxon>Venturia</taxon>
    </lineage>
</organism>
<keyword evidence="3" id="KW-1185">Reference proteome</keyword>
<sequence>MATRDALFKRRAPRELPDRKKPTAEFEKYSSETADERDSSSPSNDKDESFVTPKHGHVDYPFFGAETTRDNKLNDFPGEKFEKFKQCRWVIIHLWRPFNIVTGDKLALYDARTTDADDFAAVQTILSESLAKAKMVTNSQREHAQRLGRSEPNLVRTSGVMLQR</sequence>
<evidence type="ECO:0000256" key="1">
    <source>
        <dbReference type="SAM" id="MobiDB-lite"/>
    </source>
</evidence>
<accession>A0A517L7N8</accession>
<name>A0A517L7N8_9PEZI</name>
<evidence type="ECO:0000313" key="3">
    <source>
        <dbReference type="Proteomes" id="UP000316270"/>
    </source>
</evidence>
<dbReference type="AlphaFoldDB" id="A0A517L7N8"/>
<dbReference type="Proteomes" id="UP000316270">
    <property type="component" value="Chromosome 6"/>
</dbReference>
<proteinExistence type="predicted"/>
<gene>
    <name evidence="2" type="ORF">FKW77_007665</name>
</gene>
<feature type="compositionally biased region" description="Basic and acidic residues" evidence="1">
    <location>
        <begin position="13"/>
        <end position="49"/>
    </location>
</feature>
<feature type="region of interest" description="Disordered" evidence="1">
    <location>
        <begin position="1"/>
        <end position="53"/>
    </location>
</feature>
<dbReference type="EMBL" id="CP042190">
    <property type="protein sequence ID" value="QDS71657.1"/>
    <property type="molecule type" value="Genomic_DNA"/>
</dbReference>
<reference evidence="2 3" key="1">
    <citation type="submission" date="2019-07" db="EMBL/GenBank/DDBJ databases">
        <title>Finished genome of Venturia effusa.</title>
        <authorList>
            <person name="Young C.A."/>
            <person name="Cox M.P."/>
            <person name="Ganley A.R.D."/>
            <person name="David W.J."/>
        </authorList>
    </citation>
    <scope>NUCLEOTIDE SEQUENCE [LARGE SCALE GENOMIC DNA]</scope>
    <source>
        <strain evidence="3">albino</strain>
    </source>
</reference>